<accession>A0A6C0IA29</accession>
<reference evidence="1" key="1">
    <citation type="journal article" date="2020" name="Nature">
        <title>Giant virus diversity and host interactions through global metagenomics.</title>
        <authorList>
            <person name="Schulz F."/>
            <person name="Roux S."/>
            <person name="Paez-Espino D."/>
            <person name="Jungbluth S."/>
            <person name="Walsh D.A."/>
            <person name="Denef V.J."/>
            <person name="McMahon K.D."/>
            <person name="Konstantinidis K.T."/>
            <person name="Eloe-Fadrosh E.A."/>
            <person name="Kyrpides N.C."/>
            <person name="Woyke T."/>
        </authorList>
    </citation>
    <scope>NUCLEOTIDE SEQUENCE</scope>
    <source>
        <strain evidence="1">GVMAG-M-3300023184-53</strain>
    </source>
</reference>
<protein>
    <submittedName>
        <fullName evidence="1">Uncharacterized protein</fullName>
    </submittedName>
</protein>
<name>A0A6C0IA29_9ZZZZ</name>
<dbReference type="AlphaFoldDB" id="A0A6C0IA29"/>
<proteinExistence type="predicted"/>
<dbReference type="EMBL" id="MN740138">
    <property type="protein sequence ID" value="QHT89255.1"/>
    <property type="molecule type" value="Genomic_DNA"/>
</dbReference>
<evidence type="ECO:0000313" key="1">
    <source>
        <dbReference type="EMBL" id="QHT89255.1"/>
    </source>
</evidence>
<sequence>MTESLEQLTKKQLLSRVRVKDTGYTKKQVQSWTKDRIIDFLLNDKEKQSPVRTVDDIKKSPKLNKDVKYKILKKFYENQIKDLLFAVNLDISSMYNEELQNNLHLKRIFPSYPTKISIDTKELYYNLNNQDTVEAVNELFYSCVKPKNNEFLKMDIFKLWCTSDGFESDNSIFHSNDISYKFGQYVYELNILKNKLNRLRSS</sequence>
<organism evidence="1">
    <name type="scientific">viral metagenome</name>
    <dbReference type="NCBI Taxonomy" id="1070528"/>
    <lineage>
        <taxon>unclassified sequences</taxon>
        <taxon>metagenomes</taxon>
        <taxon>organismal metagenomes</taxon>
    </lineage>
</organism>